<protein>
    <recommendedName>
        <fullName evidence="10">DNA-binding response regulator</fullName>
    </recommendedName>
</protein>
<dbReference type="CDD" id="cd17536">
    <property type="entry name" value="REC_YesN-like"/>
    <property type="match status" value="1"/>
</dbReference>
<keyword evidence="9" id="KW-1185">Reference proteome</keyword>
<dbReference type="PANTHER" id="PTHR43280">
    <property type="entry name" value="ARAC-FAMILY TRANSCRIPTIONAL REGULATOR"/>
    <property type="match status" value="1"/>
</dbReference>
<keyword evidence="4" id="KW-0597">Phosphoprotein</keyword>
<dbReference type="PROSITE" id="PS50110">
    <property type="entry name" value="RESPONSE_REGULATORY"/>
    <property type="match status" value="1"/>
</dbReference>
<dbReference type="InterPro" id="IPR001387">
    <property type="entry name" value="Cro/C1-type_HTH"/>
</dbReference>
<dbReference type="Proteomes" id="UP000078454">
    <property type="component" value="Unassembled WGS sequence"/>
</dbReference>
<evidence type="ECO:0008006" key="10">
    <source>
        <dbReference type="Google" id="ProtNLM"/>
    </source>
</evidence>
<dbReference type="GO" id="GO:0000160">
    <property type="term" value="P:phosphorelay signal transduction system"/>
    <property type="evidence" value="ECO:0007669"/>
    <property type="project" value="InterPro"/>
</dbReference>
<comment type="caution">
    <text evidence="8">The sequence shown here is derived from an EMBL/GenBank/DDBJ whole genome shotgun (WGS) entry which is preliminary data.</text>
</comment>
<reference evidence="8 9" key="1">
    <citation type="submission" date="2016-05" db="EMBL/GenBank/DDBJ databases">
        <title>Paenibacillus sp. 1ZS3-15 nov., isolated from the rhizosphere soil.</title>
        <authorList>
            <person name="Zhang X.X."/>
            <person name="Zhang J."/>
        </authorList>
    </citation>
    <scope>NUCLEOTIDE SEQUENCE [LARGE SCALE GENOMIC DNA]</scope>
    <source>
        <strain evidence="8 9">1ZS3-15</strain>
    </source>
</reference>
<name>A0A198ANP2_9BACL</name>
<dbReference type="InterPro" id="IPR011006">
    <property type="entry name" value="CheY-like_superfamily"/>
</dbReference>
<evidence type="ECO:0000256" key="4">
    <source>
        <dbReference type="PROSITE-ProRule" id="PRU00169"/>
    </source>
</evidence>
<dbReference type="GO" id="GO:0043565">
    <property type="term" value="F:sequence-specific DNA binding"/>
    <property type="evidence" value="ECO:0007669"/>
    <property type="project" value="InterPro"/>
</dbReference>
<accession>A0A198ANP2</accession>
<dbReference type="AlphaFoldDB" id="A0A198ANP2"/>
<dbReference type="SMART" id="SM00448">
    <property type="entry name" value="REC"/>
    <property type="match status" value="1"/>
</dbReference>
<dbReference type="RefSeq" id="WP_068662055.1">
    <property type="nucleotide sequence ID" value="NZ_LYPB01000044.1"/>
</dbReference>
<dbReference type="Pfam" id="PF12833">
    <property type="entry name" value="HTH_18"/>
    <property type="match status" value="1"/>
</dbReference>
<dbReference type="Pfam" id="PF00072">
    <property type="entry name" value="Response_reg"/>
    <property type="match status" value="1"/>
</dbReference>
<dbReference type="GO" id="GO:0003700">
    <property type="term" value="F:DNA-binding transcription factor activity"/>
    <property type="evidence" value="ECO:0007669"/>
    <property type="project" value="InterPro"/>
</dbReference>
<dbReference type="Gene3D" id="3.40.50.2300">
    <property type="match status" value="1"/>
</dbReference>
<evidence type="ECO:0000256" key="3">
    <source>
        <dbReference type="ARBA" id="ARBA00023163"/>
    </source>
</evidence>
<organism evidence="8 9">
    <name type="scientific">Paenibacillus oryzisoli</name>
    <dbReference type="NCBI Taxonomy" id="1850517"/>
    <lineage>
        <taxon>Bacteria</taxon>
        <taxon>Bacillati</taxon>
        <taxon>Bacillota</taxon>
        <taxon>Bacilli</taxon>
        <taxon>Bacillales</taxon>
        <taxon>Paenibacillaceae</taxon>
        <taxon>Paenibacillus</taxon>
    </lineage>
</organism>
<dbReference type="InterPro" id="IPR018060">
    <property type="entry name" value="HTH_AraC"/>
</dbReference>
<dbReference type="STRING" id="1850517.A8708_08755"/>
<feature type="modified residue" description="4-aspartylphosphate" evidence="4">
    <location>
        <position position="56"/>
    </location>
</feature>
<feature type="domain" description="Response regulatory" evidence="6">
    <location>
        <begin position="4"/>
        <end position="121"/>
    </location>
</feature>
<dbReference type="EMBL" id="LYPB01000044">
    <property type="protein sequence ID" value="OAS22715.1"/>
    <property type="molecule type" value="Genomic_DNA"/>
</dbReference>
<evidence type="ECO:0000313" key="9">
    <source>
        <dbReference type="Proteomes" id="UP000078454"/>
    </source>
</evidence>
<keyword evidence="2" id="KW-0238">DNA-binding</keyword>
<proteinExistence type="predicted"/>
<evidence type="ECO:0000313" key="8">
    <source>
        <dbReference type="EMBL" id="OAS22715.1"/>
    </source>
</evidence>
<keyword evidence="1" id="KW-0805">Transcription regulation</keyword>
<evidence type="ECO:0000256" key="1">
    <source>
        <dbReference type="ARBA" id="ARBA00023015"/>
    </source>
</evidence>
<dbReference type="Gene3D" id="1.10.10.60">
    <property type="entry name" value="Homeodomain-like"/>
    <property type="match status" value="2"/>
</dbReference>
<dbReference type="SUPFAM" id="SSF46689">
    <property type="entry name" value="Homeodomain-like"/>
    <property type="match status" value="1"/>
</dbReference>
<dbReference type="PANTHER" id="PTHR43280:SF2">
    <property type="entry name" value="HTH-TYPE TRANSCRIPTIONAL REGULATOR EXSA"/>
    <property type="match status" value="1"/>
</dbReference>
<evidence type="ECO:0000256" key="2">
    <source>
        <dbReference type="ARBA" id="ARBA00023125"/>
    </source>
</evidence>
<dbReference type="OrthoDB" id="9794370at2"/>
<dbReference type="SUPFAM" id="SSF52172">
    <property type="entry name" value="CheY-like"/>
    <property type="match status" value="1"/>
</dbReference>
<dbReference type="SMART" id="SM00342">
    <property type="entry name" value="HTH_ARAC"/>
    <property type="match status" value="1"/>
</dbReference>
<evidence type="ECO:0000259" key="7">
    <source>
        <dbReference type="PROSITE" id="PS50943"/>
    </source>
</evidence>
<dbReference type="PROSITE" id="PS01124">
    <property type="entry name" value="HTH_ARAC_FAMILY_2"/>
    <property type="match status" value="1"/>
</dbReference>
<dbReference type="InterPro" id="IPR009057">
    <property type="entry name" value="Homeodomain-like_sf"/>
</dbReference>
<feature type="domain" description="HTH cro/C1-type" evidence="7">
    <location>
        <begin position="429"/>
        <end position="457"/>
    </location>
</feature>
<sequence length="529" mass="59746">MEWKIAFIDDEPLVRNHLRSLVEWEKEGFMICGEAGDGLQAVELVKMQQPDVVIVDMSMPGMNGLELTRYLLTANPRLKVIVLSSYDSFEYVRGSLSYGAVDYLLKHRLTSETLSAVVGKVRSQLQEQEAELRVKEQADIALSRSILRDHLMGVEIDRRLLVQYFSDHKWSIDKPRWVLMLVQLAHYDVLTARLKEQELIRYLRSVTDLCEQAAGGYPWGCTVAMDRGRWAVLLSCGKERSENAVAQWIAAKSARLESSLKLYMNLAATILISPIISSLDHSLEAYQHLVKQVEGQARESARAGLSVKGPYVTIGHEKRLLAAMEAADAQEAVEIIKGIMGVELQGQEKTVLQEKVSAELVQIAAKIARKADISADWMVEELSIFQRPGLTNEQAQTAVCGIYRRLAQELQRLNLSTDHSRHVRQALQIIAARYREGITLEETAELLGITSSYLSRLVKEESGRTFTELLTGQRIERGKLLLLEGDTPLKELHAKLGFSSYSYFIRVFKEVTGETPYVYMQRTKERSDS</sequence>
<keyword evidence="3" id="KW-0804">Transcription</keyword>
<evidence type="ECO:0000259" key="5">
    <source>
        <dbReference type="PROSITE" id="PS01124"/>
    </source>
</evidence>
<gene>
    <name evidence="8" type="ORF">A8708_08755</name>
</gene>
<dbReference type="InterPro" id="IPR001789">
    <property type="entry name" value="Sig_transdc_resp-reg_receiver"/>
</dbReference>
<evidence type="ECO:0000259" key="6">
    <source>
        <dbReference type="PROSITE" id="PS50110"/>
    </source>
</evidence>
<dbReference type="PROSITE" id="PS50943">
    <property type="entry name" value="HTH_CROC1"/>
    <property type="match status" value="1"/>
</dbReference>
<feature type="domain" description="HTH araC/xylS-type" evidence="5">
    <location>
        <begin position="424"/>
        <end position="522"/>
    </location>
</feature>